<evidence type="ECO:0000256" key="1">
    <source>
        <dbReference type="SAM" id="MobiDB-lite"/>
    </source>
</evidence>
<feature type="compositionally biased region" description="Acidic residues" evidence="1">
    <location>
        <begin position="100"/>
        <end position="109"/>
    </location>
</feature>
<dbReference type="AlphaFoldDB" id="A0A087U821"/>
<reference evidence="3 4" key="1">
    <citation type="submission" date="2013-11" db="EMBL/GenBank/DDBJ databases">
        <title>Genome sequencing of Stegodyphus mimosarum.</title>
        <authorList>
            <person name="Bechsgaard J."/>
        </authorList>
    </citation>
    <scope>NUCLEOTIDE SEQUENCE [LARGE SCALE GENOMIC DNA]</scope>
</reference>
<feature type="non-terminal residue" evidence="3">
    <location>
        <position position="171"/>
    </location>
</feature>
<keyword evidence="2" id="KW-0472">Membrane</keyword>
<evidence type="ECO:0000256" key="2">
    <source>
        <dbReference type="SAM" id="Phobius"/>
    </source>
</evidence>
<sequence>MSYLRKSHANLLCIVPILVYVLPKHSNIMNRRKGLTKEEIIKLLNEPDSSDELDDSDIDKEYVPSSSDSDSCEELRENSGTSRAPKRKLSCLEHSSEPSVDSDSDDFSPDEAEQVSKYKCKAKNKHKKKLFQNLLILSFGQMLVQILSHGSMYLKTVQLQYWPKSTDPLMN</sequence>
<feature type="compositionally biased region" description="Acidic residues" evidence="1">
    <location>
        <begin position="48"/>
        <end position="58"/>
    </location>
</feature>
<name>A0A087U821_STEMI</name>
<keyword evidence="4" id="KW-1185">Reference proteome</keyword>
<evidence type="ECO:0000313" key="3">
    <source>
        <dbReference type="EMBL" id="KFM73510.1"/>
    </source>
</evidence>
<protein>
    <submittedName>
        <fullName evidence="3">Uncharacterized protein</fullName>
    </submittedName>
</protein>
<keyword evidence="2" id="KW-0812">Transmembrane</keyword>
<feature type="region of interest" description="Disordered" evidence="1">
    <location>
        <begin position="46"/>
        <end position="109"/>
    </location>
</feature>
<dbReference type="EMBL" id="KK118640">
    <property type="protein sequence ID" value="KFM73510.1"/>
    <property type="molecule type" value="Genomic_DNA"/>
</dbReference>
<feature type="transmembrane region" description="Helical" evidence="2">
    <location>
        <begin position="134"/>
        <end position="154"/>
    </location>
</feature>
<proteinExistence type="predicted"/>
<gene>
    <name evidence="3" type="ORF">X975_17246</name>
</gene>
<organism evidence="3 4">
    <name type="scientific">Stegodyphus mimosarum</name>
    <name type="common">African social velvet spider</name>
    <dbReference type="NCBI Taxonomy" id="407821"/>
    <lineage>
        <taxon>Eukaryota</taxon>
        <taxon>Metazoa</taxon>
        <taxon>Ecdysozoa</taxon>
        <taxon>Arthropoda</taxon>
        <taxon>Chelicerata</taxon>
        <taxon>Arachnida</taxon>
        <taxon>Araneae</taxon>
        <taxon>Araneomorphae</taxon>
        <taxon>Entelegynae</taxon>
        <taxon>Eresoidea</taxon>
        <taxon>Eresidae</taxon>
        <taxon>Stegodyphus</taxon>
    </lineage>
</organism>
<keyword evidence="2" id="KW-1133">Transmembrane helix</keyword>
<evidence type="ECO:0000313" key="4">
    <source>
        <dbReference type="Proteomes" id="UP000054359"/>
    </source>
</evidence>
<accession>A0A087U821</accession>
<dbReference type="Proteomes" id="UP000054359">
    <property type="component" value="Unassembled WGS sequence"/>
</dbReference>
<dbReference type="OrthoDB" id="8192570at2759"/>